<dbReference type="InterPro" id="IPR003740">
    <property type="entry name" value="YitT"/>
</dbReference>
<feature type="transmembrane region" description="Helical" evidence="6">
    <location>
        <begin position="147"/>
        <end position="170"/>
    </location>
</feature>
<keyword evidence="4 6" id="KW-1133">Transmembrane helix</keyword>
<keyword evidence="3 6" id="KW-0812">Transmembrane</keyword>
<keyword evidence="9" id="KW-1185">Reference proteome</keyword>
<dbReference type="Gene3D" id="3.30.70.120">
    <property type="match status" value="1"/>
</dbReference>
<evidence type="ECO:0000256" key="4">
    <source>
        <dbReference type="ARBA" id="ARBA00022989"/>
    </source>
</evidence>
<dbReference type="Pfam" id="PF02588">
    <property type="entry name" value="YitT_membrane"/>
    <property type="match status" value="1"/>
</dbReference>
<dbReference type="AlphaFoldDB" id="A0A3S6QYW9"/>
<feature type="transmembrane region" description="Helical" evidence="6">
    <location>
        <begin position="56"/>
        <end position="74"/>
    </location>
</feature>
<organism evidence="8 9">
    <name type="scientific">Liquorilactobacillus nagelii</name>
    <dbReference type="NCBI Taxonomy" id="82688"/>
    <lineage>
        <taxon>Bacteria</taxon>
        <taxon>Bacillati</taxon>
        <taxon>Bacillota</taxon>
        <taxon>Bacilli</taxon>
        <taxon>Lactobacillales</taxon>
        <taxon>Lactobacillaceae</taxon>
        <taxon>Liquorilactobacillus</taxon>
    </lineage>
</organism>
<evidence type="ECO:0000256" key="3">
    <source>
        <dbReference type="ARBA" id="ARBA00022692"/>
    </source>
</evidence>
<protein>
    <submittedName>
        <fullName evidence="8">Membrane protein</fullName>
    </submittedName>
</protein>
<name>A0A3S6QYW9_9LACO</name>
<feature type="domain" description="DUF2179" evidence="7">
    <location>
        <begin position="224"/>
        <end position="276"/>
    </location>
</feature>
<keyword evidence="2" id="KW-1003">Cell membrane</keyword>
<evidence type="ECO:0000313" key="8">
    <source>
        <dbReference type="EMBL" id="AUJ33210.1"/>
    </source>
</evidence>
<dbReference type="GO" id="GO:0005886">
    <property type="term" value="C:plasma membrane"/>
    <property type="evidence" value="ECO:0007669"/>
    <property type="project" value="UniProtKB-SubCell"/>
</dbReference>
<evidence type="ECO:0000256" key="6">
    <source>
        <dbReference type="SAM" id="Phobius"/>
    </source>
</evidence>
<evidence type="ECO:0000259" key="7">
    <source>
        <dbReference type="Pfam" id="PF10035"/>
    </source>
</evidence>
<dbReference type="InterPro" id="IPR019264">
    <property type="entry name" value="DUF2179"/>
</dbReference>
<dbReference type="PANTHER" id="PTHR33545:SF4">
    <property type="entry name" value="UPF0750 MEMBRANE PROTEIN YXKD"/>
    <property type="match status" value="1"/>
</dbReference>
<feature type="transmembrane region" description="Helical" evidence="6">
    <location>
        <begin position="86"/>
        <end position="104"/>
    </location>
</feature>
<evidence type="ECO:0000256" key="5">
    <source>
        <dbReference type="ARBA" id="ARBA00023136"/>
    </source>
</evidence>
<evidence type="ECO:0000256" key="2">
    <source>
        <dbReference type="ARBA" id="ARBA00022475"/>
    </source>
</evidence>
<keyword evidence="5 6" id="KW-0472">Membrane</keyword>
<comment type="subcellular location">
    <subcellularLocation>
        <location evidence="1">Cell membrane</location>
        <topology evidence="1">Multi-pass membrane protein</topology>
    </subcellularLocation>
</comment>
<dbReference type="CDD" id="cd16380">
    <property type="entry name" value="YitT_C"/>
    <property type="match status" value="1"/>
</dbReference>
<accession>A0A3S6QYW9</accession>
<dbReference type="EMBL" id="CP018180">
    <property type="protein sequence ID" value="AUJ33210.1"/>
    <property type="molecule type" value="Genomic_DNA"/>
</dbReference>
<dbReference type="InterPro" id="IPR015867">
    <property type="entry name" value="N-reg_PII/ATP_PRibTrfase_C"/>
</dbReference>
<dbReference type="PANTHER" id="PTHR33545">
    <property type="entry name" value="UPF0750 MEMBRANE PROTEIN YITT-RELATED"/>
    <property type="match status" value="1"/>
</dbReference>
<sequence length="284" mass="31491">MGDFQMFKSKSLQSLFLIALGSLIYAIAINYFLIPTKLGEGGVTGLTTIAYYTLKIPPYLTNFILNGFLLLVGYRFLDRRTIIRSIWAVIWLSIFLKIPVFYTYHTTETIIPTLAGGVLTGVAMGLILNAGGSIAGSTILGRIFNKYFGMQIGSATLFFDLAVAIPSVLIIGFQNMLLTVLELYLSAQLTNVFLSRFGSKKSINIISNQTNLIAQKLSAELHQGITLIKASGYYSQTERPIIYLICSSKQLAEIIPLIREIDPQALIVVDNIRSVRAEELYRLL</sequence>
<feature type="transmembrane region" description="Helical" evidence="6">
    <location>
        <begin position="12"/>
        <end position="34"/>
    </location>
</feature>
<reference evidence="8 9" key="1">
    <citation type="submission" date="2016-11" db="EMBL/GenBank/DDBJ databases">
        <title>Interaction between Lactobacillus species and yeast in water kefir.</title>
        <authorList>
            <person name="Behr J."/>
            <person name="Xu D."/>
            <person name="Vogel R.F."/>
        </authorList>
    </citation>
    <scope>NUCLEOTIDE SEQUENCE [LARGE SCALE GENOMIC DNA]</scope>
    <source>
        <strain evidence="8 9">TMW 1.1827</strain>
    </source>
</reference>
<evidence type="ECO:0000256" key="1">
    <source>
        <dbReference type="ARBA" id="ARBA00004651"/>
    </source>
</evidence>
<evidence type="ECO:0000313" key="9">
    <source>
        <dbReference type="Proteomes" id="UP000324497"/>
    </source>
</evidence>
<dbReference type="InterPro" id="IPR051461">
    <property type="entry name" value="UPF0750_membrane"/>
</dbReference>
<dbReference type="Proteomes" id="UP000324497">
    <property type="component" value="Chromosome"/>
</dbReference>
<dbReference type="KEGG" id="lng:BSQ50_05735"/>
<dbReference type="Pfam" id="PF10035">
    <property type="entry name" value="DUF2179"/>
    <property type="match status" value="1"/>
</dbReference>
<gene>
    <name evidence="8" type="ORF">BSQ50_05735</name>
</gene>
<dbReference type="PIRSF" id="PIRSF006483">
    <property type="entry name" value="Membrane_protein_YitT"/>
    <property type="match status" value="1"/>
</dbReference>
<feature type="transmembrane region" description="Helical" evidence="6">
    <location>
        <begin position="110"/>
        <end position="135"/>
    </location>
</feature>
<proteinExistence type="predicted"/>